<dbReference type="AlphaFoldDB" id="A0A016T0A2"/>
<name>A0A016T0A2_9BILA</name>
<evidence type="ECO:0000313" key="1">
    <source>
        <dbReference type="EMBL" id="EYB96009.1"/>
    </source>
</evidence>
<sequence length="77" mass="9147">MKQRWLDTFHADLTLPLYCSRSIALRFAVAGDCEASAHRLWTGRRGGRQFWRLLQRRLSIVGFRNRSPMLAIRHRQH</sequence>
<organism evidence="1 2">
    <name type="scientific">Ancylostoma ceylanicum</name>
    <dbReference type="NCBI Taxonomy" id="53326"/>
    <lineage>
        <taxon>Eukaryota</taxon>
        <taxon>Metazoa</taxon>
        <taxon>Ecdysozoa</taxon>
        <taxon>Nematoda</taxon>
        <taxon>Chromadorea</taxon>
        <taxon>Rhabditida</taxon>
        <taxon>Rhabditina</taxon>
        <taxon>Rhabditomorpha</taxon>
        <taxon>Strongyloidea</taxon>
        <taxon>Ancylostomatidae</taxon>
        <taxon>Ancylostomatinae</taxon>
        <taxon>Ancylostoma</taxon>
    </lineage>
</organism>
<proteinExistence type="predicted"/>
<gene>
    <name evidence="1" type="primary">Acey_s0154.g2987</name>
    <name evidence="1" type="ORF">Y032_0154g2987</name>
</gene>
<comment type="caution">
    <text evidence="1">The sequence shown here is derived from an EMBL/GenBank/DDBJ whole genome shotgun (WGS) entry which is preliminary data.</text>
</comment>
<protein>
    <submittedName>
        <fullName evidence="1">Uncharacterized protein</fullName>
    </submittedName>
</protein>
<keyword evidence="2" id="KW-1185">Reference proteome</keyword>
<evidence type="ECO:0000313" key="2">
    <source>
        <dbReference type="Proteomes" id="UP000024635"/>
    </source>
</evidence>
<accession>A0A016T0A2</accession>
<dbReference type="Proteomes" id="UP000024635">
    <property type="component" value="Unassembled WGS sequence"/>
</dbReference>
<reference evidence="2" key="1">
    <citation type="journal article" date="2015" name="Nat. Genet.">
        <title>The genome and transcriptome of the zoonotic hookworm Ancylostoma ceylanicum identify infection-specific gene families.</title>
        <authorList>
            <person name="Schwarz E.M."/>
            <person name="Hu Y."/>
            <person name="Antoshechkin I."/>
            <person name="Miller M.M."/>
            <person name="Sternberg P.W."/>
            <person name="Aroian R.V."/>
        </authorList>
    </citation>
    <scope>NUCLEOTIDE SEQUENCE</scope>
    <source>
        <strain evidence="2">HY135</strain>
    </source>
</reference>
<dbReference type="EMBL" id="JARK01001490">
    <property type="protein sequence ID" value="EYB96009.1"/>
    <property type="molecule type" value="Genomic_DNA"/>
</dbReference>